<evidence type="ECO:0000259" key="4">
    <source>
        <dbReference type="Pfam" id="PF00465"/>
    </source>
</evidence>
<keyword evidence="2 6" id="KW-0560">Oxidoreductase</keyword>
<evidence type="ECO:0000313" key="7">
    <source>
        <dbReference type="Proteomes" id="UP001597182"/>
    </source>
</evidence>
<gene>
    <name evidence="6" type="ORF">ACFQ34_25805</name>
</gene>
<comment type="caution">
    <text evidence="6">The sequence shown here is derived from an EMBL/GenBank/DDBJ whole genome shotgun (WGS) entry which is preliminary data.</text>
</comment>
<dbReference type="CDD" id="cd08177">
    <property type="entry name" value="MAR"/>
    <property type="match status" value="1"/>
</dbReference>
<keyword evidence="3" id="KW-0520">NAD</keyword>
<proteinExistence type="inferred from homology"/>
<evidence type="ECO:0000256" key="2">
    <source>
        <dbReference type="ARBA" id="ARBA00023002"/>
    </source>
</evidence>
<dbReference type="RefSeq" id="WP_013674413.1">
    <property type="nucleotide sequence ID" value="NZ_BAABKS010000090.1"/>
</dbReference>
<organism evidence="6 7">
    <name type="scientific">Pseudonocardia benzenivorans</name>
    <dbReference type="NCBI Taxonomy" id="228005"/>
    <lineage>
        <taxon>Bacteria</taxon>
        <taxon>Bacillati</taxon>
        <taxon>Actinomycetota</taxon>
        <taxon>Actinomycetes</taxon>
        <taxon>Pseudonocardiales</taxon>
        <taxon>Pseudonocardiaceae</taxon>
        <taxon>Pseudonocardia</taxon>
    </lineage>
</organism>
<dbReference type="Pfam" id="PF00465">
    <property type="entry name" value="Fe-ADH"/>
    <property type="match status" value="1"/>
</dbReference>
<evidence type="ECO:0000256" key="3">
    <source>
        <dbReference type="ARBA" id="ARBA00023027"/>
    </source>
</evidence>
<dbReference type="InterPro" id="IPR034786">
    <property type="entry name" value="MAR"/>
</dbReference>
<accession>A0ABW3VNL9</accession>
<dbReference type="InterPro" id="IPR056798">
    <property type="entry name" value="ADH_Fe_C"/>
</dbReference>
<feature type="domain" description="Fe-containing alcohol dehydrogenase-like C-terminal" evidence="5">
    <location>
        <begin position="173"/>
        <end position="354"/>
    </location>
</feature>
<dbReference type="Pfam" id="PF25137">
    <property type="entry name" value="ADH_Fe_C"/>
    <property type="match status" value="1"/>
</dbReference>
<dbReference type="SUPFAM" id="SSF56796">
    <property type="entry name" value="Dehydroquinate synthase-like"/>
    <property type="match status" value="1"/>
</dbReference>
<dbReference type="Gene3D" id="1.20.1090.10">
    <property type="entry name" value="Dehydroquinate synthase-like - alpha domain"/>
    <property type="match status" value="1"/>
</dbReference>
<dbReference type="InterPro" id="IPR039697">
    <property type="entry name" value="Alcohol_dehydrogenase_Fe"/>
</dbReference>
<evidence type="ECO:0000259" key="5">
    <source>
        <dbReference type="Pfam" id="PF25137"/>
    </source>
</evidence>
<feature type="domain" description="Alcohol dehydrogenase iron-type/glycerol dehydrogenase GldA" evidence="4">
    <location>
        <begin position="18"/>
        <end position="160"/>
    </location>
</feature>
<dbReference type="EMBL" id="JBHTMB010000240">
    <property type="protein sequence ID" value="MFD1236716.1"/>
    <property type="molecule type" value="Genomic_DNA"/>
</dbReference>
<dbReference type="EC" id="1.3.1.32" evidence="6"/>
<evidence type="ECO:0000313" key="6">
    <source>
        <dbReference type="EMBL" id="MFD1236716.1"/>
    </source>
</evidence>
<keyword evidence="7" id="KW-1185">Reference proteome</keyword>
<sequence>MTASGAAAVPSFEFTALPYRVLFGVGTAARVAGEVGRLGRSRVLLLASGEIAELGDRVAAELGPLCVGRFDGAAMHTPVDVTEKAMAILEETRADVVVAVGGGSTTGLAKALAVRTGVDQIILPTTYAGSEVTPVLGETVDGRKQTRSDLAVLPETVIYDVELSRRLPVPMAVTSGVNALAHAVEALYSPQANPVVDGWATDAITHLGRGIRRVPGAPADLGVRADLLRGAWLAGTCLGSVGMGLHHKLCHVLGGSFGLPHAATHTVVLAHVIAYNAPAAAAAMDAVAAALGVPDAATGVFALVVDSGAPRSLRGLGMREADLDEAADLVVATPYPNPRPIDRPAVLGLLRAAWAGEEPAARRSAGR</sequence>
<dbReference type="InterPro" id="IPR001670">
    <property type="entry name" value="ADH_Fe/GldA"/>
</dbReference>
<comment type="similarity">
    <text evidence="1">Belongs to the iron-containing alcohol dehydrogenase family.</text>
</comment>
<protein>
    <submittedName>
        <fullName evidence="6">Maleylacetate reductase</fullName>
        <ecNumber evidence="6">1.3.1.32</ecNumber>
    </submittedName>
</protein>
<dbReference type="PANTHER" id="PTHR11496">
    <property type="entry name" value="ALCOHOL DEHYDROGENASE"/>
    <property type="match status" value="1"/>
</dbReference>
<evidence type="ECO:0000256" key="1">
    <source>
        <dbReference type="ARBA" id="ARBA00007358"/>
    </source>
</evidence>
<dbReference type="GO" id="GO:0018506">
    <property type="term" value="F:maleylacetate reductase activity"/>
    <property type="evidence" value="ECO:0007669"/>
    <property type="project" value="UniProtKB-EC"/>
</dbReference>
<dbReference type="PANTHER" id="PTHR11496:SF102">
    <property type="entry name" value="ALCOHOL DEHYDROGENASE 4"/>
    <property type="match status" value="1"/>
</dbReference>
<reference evidence="7" key="1">
    <citation type="journal article" date="2019" name="Int. J. Syst. Evol. Microbiol.">
        <title>The Global Catalogue of Microorganisms (GCM) 10K type strain sequencing project: providing services to taxonomists for standard genome sequencing and annotation.</title>
        <authorList>
            <consortium name="The Broad Institute Genomics Platform"/>
            <consortium name="The Broad Institute Genome Sequencing Center for Infectious Disease"/>
            <person name="Wu L."/>
            <person name="Ma J."/>
        </authorList>
    </citation>
    <scope>NUCLEOTIDE SEQUENCE [LARGE SCALE GENOMIC DNA]</scope>
    <source>
        <strain evidence="7">CCUG 49018</strain>
    </source>
</reference>
<dbReference type="Gene3D" id="3.40.50.1970">
    <property type="match status" value="1"/>
</dbReference>
<name>A0ABW3VNL9_9PSEU</name>
<dbReference type="Proteomes" id="UP001597182">
    <property type="component" value="Unassembled WGS sequence"/>
</dbReference>